<keyword evidence="7" id="KW-0119">Carbohydrate metabolism</keyword>
<evidence type="ECO:0000313" key="8">
    <source>
        <dbReference type="EMBL" id="KIP52287.1"/>
    </source>
</evidence>
<evidence type="ECO:0000256" key="3">
    <source>
        <dbReference type="ARBA" id="ARBA00006906"/>
    </source>
</evidence>
<dbReference type="InterPro" id="IPR013785">
    <property type="entry name" value="Aldolase_TIM"/>
</dbReference>
<dbReference type="GO" id="GO:0008675">
    <property type="term" value="F:2-dehydro-3-deoxy-phosphogluconate aldolase activity"/>
    <property type="evidence" value="ECO:0007669"/>
    <property type="project" value="UniProtKB-EC"/>
</dbReference>
<evidence type="ECO:0000256" key="5">
    <source>
        <dbReference type="ARBA" id="ARBA00013063"/>
    </source>
</evidence>
<organism evidence="8 9">
    <name type="scientific">Leucobacter komagatae</name>
    <dbReference type="NCBI Taxonomy" id="55969"/>
    <lineage>
        <taxon>Bacteria</taxon>
        <taxon>Bacillati</taxon>
        <taxon>Actinomycetota</taxon>
        <taxon>Actinomycetes</taxon>
        <taxon>Micrococcales</taxon>
        <taxon>Microbacteriaceae</taxon>
        <taxon>Leucobacter</taxon>
    </lineage>
</organism>
<dbReference type="PANTHER" id="PTHR30246">
    <property type="entry name" value="2-KETO-3-DEOXY-6-PHOSPHOGLUCONATE ALDOLASE"/>
    <property type="match status" value="1"/>
</dbReference>
<comment type="subunit">
    <text evidence="4">Homotrimer.</text>
</comment>
<dbReference type="Pfam" id="PF01081">
    <property type="entry name" value="Aldolase"/>
    <property type="match status" value="1"/>
</dbReference>
<gene>
    <name evidence="8" type="ORF">SD72_10265</name>
</gene>
<protein>
    <recommendedName>
        <fullName evidence="5">2-dehydro-3-deoxy-phosphogluconate aldolase</fullName>
        <ecNumber evidence="5">4.1.2.14</ecNumber>
    </recommendedName>
</protein>
<evidence type="ECO:0000256" key="1">
    <source>
        <dbReference type="ARBA" id="ARBA00000654"/>
    </source>
</evidence>
<dbReference type="PANTHER" id="PTHR30246:SF1">
    <property type="entry name" value="2-DEHYDRO-3-DEOXY-6-PHOSPHOGALACTONATE ALDOLASE-RELATED"/>
    <property type="match status" value="1"/>
</dbReference>
<name>A0A0D0IM97_9MICO</name>
<dbReference type="NCBIfam" id="TIGR01182">
    <property type="entry name" value="eda"/>
    <property type="match status" value="1"/>
</dbReference>
<dbReference type="Gene3D" id="3.20.20.70">
    <property type="entry name" value="Aldolase class I"/>
    <property type="match status" value="1"/>
</dbReference>
<dbReference type="InterPro" id="IPR000887">
    <property type="entry name" value="Aldlse_KDPG_KHG"/>
</dbReference>
<keyword evidence="6" id="KW-0456">Lyase</keyword>
<keyword evidence="9" id="KW-1185">Reference proteome</keyword>
<dbReference type="PROSITE" id="PS00159">
    <property type="entry name" value="ALDOLASE_KDPG_KHG_1"/>
    <property type="match status" value="1"/>
</dbReference>
<dbReference type="CDD" id="cd00452">
    <property type="entry name" value="KDPG_aldolase"/>
    <property type="match status" value="1"/>
</dbReference>
<comment type="similarity">
    <text evidence="3">Belongs to the KHG/KDPG aldolase family.</text>
</comment>
<reference evidence="8 9" key="1">
    <citation type="submission" date="2015-01" db="EMBL/GenBank/DDBJ databases">
        <title>Draft genome sequence of Leucobacter komagatae strain VKM ST2845.</title>
        <authorList>
            <person name="Karlyshev A.V."/>
            <person name="Kudryashova E.B."/>
        </authorList>
    </citation>
    <scope>NUCLEOTIDE SEQUENCE [LARGE SCALE GENOMIC DNA]</scope>
    <source>
        <strain evidence="8 9">VKM ST2845</strain>
    </source>
</reference>
<evidence type="ECO:0000256" key="4">
    <source>
        <dbReference type="ARBA" id="ARBA00011233"/>
    </source>
</evidence>
<dbReference type="InterPro" id="IPR031337">
    <property type="entry name" value="KDPG/KHG_AS_1"/>
</dbReference>
<sequence length="209" mass="20689">MAAVAVARIVPVVSLASVEQAEPLADALIAGGITAVEITLRTPSGVGAIARLADYSALLTVGAGTVVSVAQVDEVIDAGARFVISPGIDEAVVTRCLARGVLPVPGIGTASEVQLADRLGLSAVKVFPAAELGGAGFVRAMRGPFPHMRFLPSGGVTADNVAAYLATPGVFAVSGSWTAPDAAIAAGDWERVAQLAAAATAAIAAPPGK</sequence>
<evidence type="ECO:0000256" key="7">
    <source>
        <dbReference type="ARBA" id="ARBA00023277"/>
    </source>
</evidence>
<comment type="catalytic activity">
    <reaction evidence="1">
        <text>2-dehydro-3-deoxy-6-phospho-D-gluconate = D-glyceraldehyde 3-phosphate + pyruvate</text>
        <dbReference type="Rhea" id="RHEA:17089"/>
        <dbReference type="ChEBI" id="CHEBI:15361"/>
        <dbReference type="ChEBI" id="CHEBI:57569"/>
        <dbReference type="ChEBI" id="CHEBI:59776"/>
        <dbReference type="EC" id="4.1.2.14"/>
    </reaction>
</comment>
<evidence type="ECO:0000256" key="2">
    <source>
        <dbReference type="ARBA" id="ARBA00004736"/>
    </source>
</evidence>
<evidence type="ECO:0000256" key="6">
    <source>
        <dbReference type="ARBA" id="ARBA00023239"/>
    </source>
</evidence>
<evidence type="ECO:0000313" key="9">
    <source>
        <dbReference type="Proteomes" id="UP000032120"/>
    </source>
</evidence>
<proteinExistence type="inferred from homology"/>
<dbReference type="AlphaFoldDB" id="A0A0D0IM97"/>
<accession>A0A0D0IM97</accession>
<dbReference type="SUPFAM" id="SSF51569">
    <property type="entry name" value="Aldolase"/>
    <property type="match status" value="1"/>
</dbReference>
<dbReference type="EMBL" id="JXSQ01000013">
    <property type="protein sequence ID" value="KIP52287.1"/>
    <property type="molecule type" value="Genomic_DNA"/>
</dbReference>
<comment type="caution">
    <text evidence="8">The sequence shown here is derived from an EMBL/GenBank/DDBJ whole genome shotgun (WGS) entry which is preliminary data.</text>
</comment>
<dbReference type="Proteomes" id="UP000032120">
    <property type="component" value="Unassembled WGS sequence"/>
</dbReference>
<comment type="pathway">
    <text evidence="2">Carbohydrate acid metabolism; 2-dehydro-3-deoxy-D-gluconate degradation; D-glyceraldehyde 3-phosphate and pyruvate from 2-dehydro-3-deoxy-D-gluconate: step 2/2.</text>
</comment>
<dbReference type="EC" id="4.1.2.14" evidence="5"/>